<evidence type="ECO:0000313" key="1">
    <source>
        <dbReference type="EMBL" id="EPX64022.1"/>
    </source>
</evidence>
<sequence>MRLRHPPVPLPMPDRNIHEEAVTAWRAGWAGSLAQTALLDLFERALDALWQRAHMSLGEMTLMAIVDRVLHQGGEKYPHLAQLKVETSGVHFGELRHSAQELDRVMLEESLVFLVYELLRVFGSLTGEILTPGLHAELHKVRVPASQGGKP</sequence>
<comment type="caution">
    <text evidence="1">The sequence shown here is derived from an EMBL/GenBank/DDBJ whole genome shotgun (WGS) entry which is preliminary data.</text>
</comment>
<organism evidence="1 2">
    <name type="scientific">Cystobacter fuscus (strain ATCC 25194 / DSM 2262 / NBRC 100088 / M29)</name>
    <dbReference type="NCBI Taxonomy" id="1242864"/>
    <lineage>
        <taxon>Bacteria</taxon>
        <taxon>Pseudomonadati</taxon>
        <taxon>Myxococcota</taxon>
        <taxon>Myxococcia</taxon>
        <taxon>Myxococcales</taxon>
        <taxon>Cystobacterineae</taxon>
        <taxon>Archangiaceae</taxon>
        <taxon>Cystobacter</taxon>
    </lineage>
</organism>
<reference evidence="1" key="1">
    <citation type="submission" date="2013-05" db="EMBL/GenBank/DDBJ databases">
        <title>Genome assembly of Cystobacter fuscus DSM 2262.</title>
        <authorList>
            <person name="Sharma G."/>
            <person name="Khatri I."/>
            <person name="Kaur C."/>
            <person name="Mayilraj S."/>
            <person name="Subramanian S."/>
        </authorList>
    </citation>
    <scope>NUCLEOTIDE SEQUENCE [LARGE SCALE GENOMIC DNA]</scope>
    <source>
        <strain evidence="1">DSM 2262</strain>
    </source>
</reference>
<protein>
    <submittedName>
        <fullName evidence="1">Uncharacterized protein</fullName>
    </submittedName>
</protein>
<proteinExistence type="predicted"/>
<dbReference type="EMBL" id="ANAH02000004">
    <property type="protein sequence ID" value="EPX64022.1"/>
    <property type="molecule type" value="Genomic_DNA"/>
</dbReference>
<dbReference type="eggNOG" id="ENOG5032VRT">
    <property type="taxonomic scope" value="Bacteria"/>
</dbReference>
<gene>
    <name evidence="1" type="ORF">D187_005155</name>
</gene>
<keyword evidence="2" id="KW-1185">Reference proteome</keyword>
<accession>S9PNI5</accession>
<dbReference type="AlphaFoldDB" id="S9PNI5"/>
<name>S9PNI5_CYSF2</name>
<dbReference type="Proteomes" id="UP000011682">
    <property type="component" value="Unassembled WGS sequence"/>
</dbReference>
<evidence type="ECO:0000313" key="2">
    <source>
        <dbReference type="Proteomes" id="UP000011682"/>
    </source>
</evidence>